<evidence type="ECO:0000256" key="1">
    <source>
        <dbReference type="SAM" id="Phobius"/>
    </source>
</evidence>
<keyword evidence="3" id="KW-1185">Reference proteome</keyword>
<comment type="caution">
    <text evidence="2">The sequence shown here is derived from an EMBL/GenBank/DDBJ whole genome shotgun (WGS) entry which is preliminary data.</text>
</comment>
<keyword evidence="1" id="KW-0812">Transmembrane</keyword>
<accession>A0A426QMR0</accession>
<protein>
    <submittedName>
        <fullName evidence="2">Uncharacterized protein</fullName>
    </submittedName>
</protein>
<organism evidence="2 3">
    <name type="scientific">Thiohalobacter thiocyanaticus</name>
    <dbReference type="NCBI Taxonomy" id="585455"/>
    <lineage>
        <taxon>Bacteria</taxon>
        <taxon>Pseudomonadati</taxon>
        <taxon>Pseudomonadota</taxon>
        <taxon>Gammaproteobacteria</taxon>
        <taxon>Thiohalobacterales</taxon>
        <taxon>Thiohalobacteraceae</taxon>
        <taxon>Thiohalobacter</taxon>
    </lineage>
</organism>
<feature type="transmembrane region" description="Helical" evidence="1">
    <location>
        <begin position="86"/>
        <end position="105"/>
    </location>
</feature>
<sequence length="137" mass="15406">MLRDKTLDWWYWLATDVLLINGLAGGPGGFVPVIALTVVQLVHYLLRERAPGAFPVQVRTGYLLLLLVGQWPSLAFIYWIQLAGTTAMVTVGYCPLARMLSLLPWNRTRPFSLALLRRTFLMPPTRSSVLQALAREP</sequence>
<name>A0A426QMR0_9GAMM</name>
<feature type="transmembrane region" description="Helical" evidence="1">
    <location>
        <begin position="20"/>
        <end position="42"/>
    </location>
</feature>
<keyword evidence="1" id="KW-1133">Transmembrane helix</keyword>
<dbReference type="RefSeq" id="WP_125180845.1">
    <property type="nucleotide sequence ID" value="NZ_QZMU01000001.1"/>
</dbReference>
<gene>
    <name evidence="2" type="ORF">D6C00_05800</name>
</gene>
<proteinExistence type="predicted"/>
<reference evidence="2 3" key="1">
    <citation type="journal article" date="2010" name="Int. J. Syst. Evol. Microbiol.">
        <title>Thiohalobacter thiocyanaticus gen. nov., sp. nov., a moderately halophilic, sulfur-oxidizing gammaproteobacterium from hypersaline lakes, that utilizes thiocyanate.</title>
        <authorList>
            <person name="Sorokin D.Y."/>
            <person name="Kovaleva O.L."/>
            <person name="Tourova T.P."/>
            <person name="Muyzer G."/>
        </authorList>
    </citation>
    <scope>NUCLEOTIDE SEQUENCE [LARGE SCALE GENOMIC DNA]</scope>
    <source>
        <strain evidence="2 3">Hrh1</strain>
    </source>
</reference>
<dbReference type="AlphaFoldDB" id="A0A426QMR0"/>
<dbReference type="EMBL" id="QZMU01000001">
    <property type="protein sequence ID" value="RRQ23055.1"/>
    <property type="molecule type" value="Genomic_DNA"/>
</dbReference>
<evidence type="ECO:0000313" key="2">
    <source>
        <dbReference type="EMBL" id="RRQ23055.1"/>
    </source>
</evidence>
<dbReference type="Proteomes" id="UP000287798">
    <property type="component" value="Unassembled WGS sequence"/>
</dbReference>
<dbReference type="OrthoDB" id="9180415at2"/>
<evidence type="ECO:0000313" key="3">
    <source>
        <dbReference type="Proteomes" id="UP000287798"/>
    </source>
</evidence>
<keyword evidence="1" id="KW-0472">Membrane</keyword>